<dbReference type="InterPro" id="IPR003439">
    <property type="entry name" value="ABC_transporter-like_ATP-bd"/>
</dbReference>
<dbReference type="AlphaFoldDB" id="A0A0R1NV75"/>
<dbReference type="PANTHER" id="PTHR43394:SF1">
    <property type="entry name" value="ATP-BINDING CASSETTE SUB-FAMILY B MEMBER 10, MITOCHONDRIAL"/>
    <property type="match status" value="1"/>
</dbReference>
<keyword evidence="6 7" id="KW-0472">Membrane</keyword>
<dbReference type="PROSITE" id="PS50893">
    <property type="entry name" value="ABC_TRANSPORTER_2"/>
    <property type="match status" value="1"/>
</dbReference>
<evidence type="ECO:0000259" key="9">
    <source>
        <dbReference type="PROSITE" id="PS50929"/>
    </source>
</evidence>
<comment type="subcellular location">
    <subcellularLocation>
        <location evidence="1">Cell membrane</location>
        <topology evidence="1">Multi-pass membrane protein</topology>
    </subcellularLocation>
</comment>
<feature type="transmembrane region" description="Helical" evidence="7">
    <location>
        <begin position="122"/>
        <end position="141"/>
    </location>
</feature>
<keyword evidence="4" id="KW-0067">ATP-binding</keyword>
<feature type="domain" description="ABC transmembrane type-1" evidence="9">
    <location>
        <begin position="94"/>
        <end position="290"/>
    </location>
</feature>
<comment type="caution">
    <text evidence="10">The sequence shown here is derived from an EMBL/GenBank/DDBJ whole genome shotgun (WGS) entry which is preliminary data.</text>
</comment>
<dbReference type="OrthoDB" id="2326711at2"/>
<feature type="transmembrane region" description="Helical" evidence="7">
    <location>
        <begin position="50"/>
        <end position="71"/>
    </location>
</feature>
<dbReference type="STRING" id="1423748.FC37_GL000774"/>
<feature type="transmembrane region" description="Helical" evidence="7">
    <location>
        <begin position="261"/>
        <end position="282"/>
    </location>
</feature>
<dbReference type="GO" id="GO:0016887">
    <property type="term" value="F:ATP hydrolysis activity"/>
    <property type="evidence" value="ECO:0007669"/>
    <property type="project" value="InterPro"/>
</dbReference>
<feature type="transmembrane region" description="Helical" evidence="7">
    <location>
        <begin position="229"/>
        <end position="255"/>
    </location>
</feature>
<evidence type="ECO:0000256" key="5">
    <source>
        <dbReference type="ARBA" id="ARBA00022989"/>
    </source>
</evidence>
<dbReference type="RefSeq" id="WP_025005865.1">
    <property type="nucleotide sequence ID" value="NZ_AZEL01000018.1"/>
</dbReference>
<evidence type="ECO:0000256" key="6">
    <source>
        <dbReference type="ARBA" id="ARBA00023136"/>
    </source>
</evidence>
<dbReference type="PROSITE" id="PS00675">
    <property type="entry name" value="SIGMA54_INTERACT_1"/>
    <property type="match status" value="1"/>
</dbReference>
<proteinExistence type="predicted"/>
<feature type="domain" description="ABC transporter" evidence="8">
    <location>
        <begin position="319"/>
        <end position="525"/>
    </location>
</feature>
<evidence type="ECO:0000256" key="4">
    <source>
        <dbReference type="ARBA" id="ARBA00022840"/>
    </source>
</evidence>
<dbReference type="Gene3D" id="1.20.1560.10">
    <property type="entry name" value="ABC transporter type 1, transmembrane domain"/>
    <property type="match status" value="1"/>
</dbReference>
<dbReference type="GO" id="GO:0015421">
    <property type="term" value="F:ABC-type oligopeptide transporter activity"/>
    <property type="evidence" value="ECO:0007669"/>
    <property type="project" value="TreeGrafter"/>
</dbReference>
<dbReference type="SUPFAM" id="SSF52540">
    <property type="entry name" value="P-loop containing nucleoside triphosphate hydrolases"/>
    <property type="match status" value="1"/>
</dbReference>
<evidence type="ECO:0000259" key="8">
    <source>
        <dbReference type="PROSITE" id="PS50893"/>
    </source>
</evidence>
<keyword evidence="5 7" id="KW-1133">Transmembrane helix</keyword>
<dbReference type="PROSITE" id="PS50929">
    <property type="entry name" value="ABC_TM1F"/>
    <property type="match status" value="1"/>
</dbReference>
<evidence type="ECO:0000313" key="11">
    <source>
        <dbReference type="Proteomes" id="UP000051311"/>
    </source>
</evidence>
<dbReference type="SMART" id="SM00382">
    <property type="entry name" value="AAA"/>
    <property type="match status" value="1"/>
</dbReference>
<evidence type="ECO:0000256" key="2">
    <source>
        <dbReference type="ARBA" id="ARBA00022692"/>
    </source>
</evidence>
<gene>
    <name evidence="10" type="ORF">FC37_GL000774</name>
</gene>
<dbReference type="InterPro" id="IPR039421">
    <property type="entry name" value="Type_1_exporter"/>
</dbReference>
<accession>A0A0R1NV75</accession>
<dbReference type="eggNOG" id="COG1132">
    <property type="taxonomic scope" value="Bacteria"/>
</dbReference>
<dbReference type="GO" id="GO:0005886">
    <property type="term" value="C:plasma membrane"/>
    <property type="evidence" value="ECO:0007669"/>
    <property type="project" value="UniProtKB-SubCell"/>
</dbReference>
<dbReference type="Proteomes" id="UP000051311">
    <property type="component" value="Unassembled WGS sequence"/>
</dbReference>
<evidence type="ECO:0000256" key="1">
    <source>
        <dbReference type="ARBA" id="ARBA00004651"/>
    </source>
</evidence>
<protein>
    <submittedName>
        <fullName evidence="10">ABC transporter ATP binding and permease protein</fullName>
    </submittedName>
</protein>
<organism evidence="10 11">
    <name type="scientific">Lactobacillus gallinarum DSM 10532 = JCM 2011</name>
    <dbReference type="NCBI Taxonomy" id="1423748"/>
    <lineage>
        <taxon>Bacteria</taxon>
        <taxon>Bacillati</taxon>
        <taxon>Bacillota</taxon>
        <taxon>Bacilli</taxon>
        <taxon>Lactobacillales</taxon>
        <taxon>Lactobacillaceae</taxon>
        <taxon>Lactobacillus</taxon>
    </lineage>
</organism>
<dbReference type="Pfam" id="PF00664">
    <property type="entry name" value="ABC_membrane"/>
    <property type="match status" value="1"/>
</dbReference>
<dbReference type="Pfam" id="PF00005">
    <property type="entry name" value="ABC_tran"/>
    <property type="match status" value="1"/>
</dbReference>
<sequence length="525" mass="59955">MGLKDYLKTNYRRAFLVLFLITLTQATTTFYTYLTSPELNAISQRKFALFIELIAVQFVFGQICNSSFNVANIQNTKQTQNLFHQVRQNIVKHYYRKPEKVADMENHLGNDLQMIQTSYYDVYFYFACDLIYIVFTIGTLFTFHWILVAYSLVISFFAIVVPRLLEKYTNKATEKVSSKNAQFLNLIENWFNGLEELRRYKNKSILKKKIGESSHQLEQSEYQRDKSMIYVGMVAAIFDVMGRVGVPVIAGILFFNHQVSLGAILTAGYFANGIFYSVNSCVTKYIQLKSTKTLRDQLAKLQKIEADKKYDSIDEIASIEVKNLSVKYEHGEKIAYPNFVINRGEKVLLIGDSGTGKSTLLKVLLGQIKLSSGEVIYKNKNDELIHPDFNQIGYLAQDLTMFDASILENITMFNSKLNDRVNSAVEANAFVHDEEKLKDGLATEIEVKHNLLSGGQQQKVVLMRAMVHEKSILYLDEATSAIDQKGATKILRNLTQGKETLLMIAHNLSEEQRALFDREIHLEGK</sequence>
<feature type="transmembrane region" description="Helical" evidence="7">
    <location>
        <begin position="147"/>
        <end position="165"/>
    </location>
</feature>
<keyword evidence="3" id="KW-0547">Nucleotide-binding</keyword>
<evidence type="ECO:0000313" key="10">
    <source>
        <dbReference type="EMBL" id="KRL23903.1"/>
    </source>
</evidence>
<dbReference type="InterPro" id="IPR027417">
    <property type="entry name" value="P-loop_NTPase"/>
</dbReference>
<evidence type="ECO:0000256" key="3">
    <source>
        <dbReference type="ARBA" id="ARBA00022741"/>
    </source>
</evidence>
<name>A0A0R1NV75_9LACO</name>
<dbReference type="InterPro" id="IPR025662">
    <property type="entry name" value="Sigma_54_int_dom_ATP-bd_1"/>
</dbReference>
<dbReference type="InterPro" id="IPR036640">
    <property type="entry name" value="ABC1_TM_sf"/>
</dbReference>
<dbReference type="PANTHER" id="PTHR43394">
    <property type="entry name" value="ATP-DEPENDENT PERMEASE MDL1, MITOCHONDRIAL"/>
    <property type="match status" value="1"/>
</dbReference>
<dbReference type="GO" id="GO:0005524">
    <property type="term" value="F:ATP binding"/>
    <property type="evidence" value="ECO:0007669"/>
    <property type="project" value="UniProtKB-KW"/>
</dbReference>
<evidence type="ECO:0000256" key="7">
    <source>
        <dbReference type="SAM" id="Phobius"/>
    </source>
</evidence>
<keyword evidence="2 7" id="KW-0812">Transmembrane</keyword>
<dbReference type="PATRIC" id="fig|1423748.3.peg.813"/>
<dbReference type="Gene3D" id="3.40.50.300">
    <property type="entry name" value="P-loop containing nucleotide triphosphate hydrolases"/>
    <property type="match status" value="1"/>
</dbReference>
<dbReference type="SUPFAM" id="SSF90123">
    <property type="entry name" value="ABC transporter transmembrane region"/>
    <property type="match status" value="1"/>
</dbReference>
<reference evidence="10 11" key="1">
    <citation type="journal article" date="2015" name="Genome Announc.">
        <title>Expanding the biotechnology potential of lactobacilli through comparative genomics of 213 strains and associated genera.</title>
        <authorList>
            <person name="Sun Z."/>
            <person name="Harris H.M."/>
            <person name="McCann A."/>
            <person name="Guo C."/>
            <person name="Argimon S."/>
            <person name="Zhang W."/>
            <person name="Yang X."/>
            <person name="Jeffery I.B."/>
            <person name="Cooney J.C."/>
            <person name="Kagawa T.F."/>
            <person name="Liu W."/>
            <person name="Song Y."/>
            <person name="Salvetti E."/>
            <person name="Wrobel A."/>
            <person name="Rasinkangas P."/>
            <person name="Parkhill J."/>
            <person name="Rea M.C."/>
            <person name="O'Sullivan O."/>
            <person name="Ritari J."/>
            <person name="Douillard F.P."/>
            <person name="Paul Ross R."/>
            <person name="Yang R."/>
            <person name="Briner A.E."/>
            <person name="Felis G.E."/>
            <person name="de Vos W.M."/>
            <person name="Barrangou R."/>
            <person name="Klaenhammer T.R."/>
            <person name="Caufield P.W."/>
            <person name="Cui Y."/>
            <person name="Zhang H."/>
            <person name="O'Toole P.W."/>
        </authorList>
    </citation>
    <scope>NUCLEOTIDE SEQUENCE [LARGE SCALE GENOMIC DNA]</scope>
    <source>
        <strain evidence="10 11">DSM 10532</strain>
    </source>
</reference>
<dbReference type="InterPro" id="IPR003593">
    <property type="entry name" value="AAA+_ATPase"/>
</dbReference>
<dbReference type="EMBL" id="AZEL01000018">
    <property type="protein sequence ID" value="KRL23903.1"/>
    <property type="molecule type" value="Genomic_DNA"/>
</dbReference>
<dbReference type="InterPro" id="IPR011527">
    <property type="entry name" value="ABC1_TM_dom"/>
</dbReference>